<evidence type="ECO:0000313" key="5">
    <source>
        <dbReference type="Proteomes" id="UP000288024"/>
    </source>
</evidence>
<comment type="caution">
    <text evidence="4">The sequence shown here is derived from an EMBL/GenBank/DDBJ whole genome shotgun (WGS) entry which is preliminary data.</text>
</comment>
<dbReference type="GO" id="GO:0046872">
    <property type="term" value="F:metal ion binding"/>
    <property type="evidence" value="ECO:0007669"/>
    <property type="project" value="UniProtKB-KW"/>
</dbReference>
<dbReference type="InterPro" id="IPR004843">
    <property type="entry name" value="Calcineurin-like_PHP"/>
</dbReference>
<name>A0A3S3SJU8_9BACI</name>
<dbReference type="SUPFAM" id="SSF56300">
    <property type="entry name" value="Metallo-dependent phosphatases"/>
    <property type="match status" value="1"/>
</dbReference>
<protein>
    <submittedName>
        <fullName evidence="4">Metallophosphoesterase</fullName>
    </submittedName>
</protein>
<evidence type="ECO:0000313" key="4">
    <source>
        <dbReference type="EMBL" id="RVT61592.1"/>
    </source>
</evidence>
<evidence type="ECO:0000256" key="2">
    <source>
        <dbReference type="ARBA" id="ARBA00022801"/>
    </source>
</evidence>
<reference evidence="4 5" key="1">
    <citation type="submission" date="2019-01" db="EMBL/GenBank/DDBJ databases">
        <title>Bacillus sp. M5HDSG1-1, whole genome shotgun sequence.</title>
        <authorList>
            <person name="Tuo L."/>
        </authorList>
    </citation>
    <scope>NUCLEOTIDE SEQUENCE [LARGE SCALE GENOMIC DNA]</scope>
    <source>
        <strain evidence="4 5">M5HDSG1-1</strain>
    </source>
</reference>
<evidence type="ECO:0000256" key="1">
    <source>
        <dbReference type="ARBA" id="ARBA00022723"/>
    </source>
</evidence>
<dbReference type="InterPro" id="IPR051158">
    <property type="entry name" value="Metallophosphoesterase_sf"/>
</dbReference>
<evidence type="ECO:0000259" key="3">
    <source>
        <dbReference type="Pfam" id="PF00149"/>
    </source>
</evidence>
<dbReference type="GO" id="GO:0009245">
    <property type="term" value="P:lipid A biosynthetic process"/>
    <property type="evidence" value="ECO:0007669"/>
    <property type="project" value="TreeGrafter"/>
</dbReference>
<dbReference type="GO" id="GO:0016020">
    <property type="term" value="C:membrane"/>
    <property type="evidence" value="ECO:0007669"/>
    <property type="project" value="GOC"/>
</dbReference>
<proteinExistence type="predicted"/>
<dbReference type="Pfam" id="PF00149">
    <property type="entry name" value="Metallophos"/>
    <property type="match status" value="1"/>
</dbReference>
<keyword evidence="2" id="KW-0378">Hydrolase</keyword>
<keyword evidence="1" id="KW-0479">Metal-binding</keyword>
<dbReference type="PANTHER" id="PTHR31302">
    <property type="entry name" value="TRANSMEMBRANE PROTEIN WITH METALLOPHOSPHOESTERASE DOMAIN-RELATED"/>
    <property type="match status" value="1"/>
</dbReference>
<sequence length="277" mass="30934">MKKKILFIITLLLLCAVVFSYFQNNWLSISRFTITSHEITGDGLKIIQLSDLHSKEFGENQHRLVTKVQALSPDIIAFTGDIIDKDKYDEKTVLSLLKQLKEIAPTYYVTGNHEYWSGKYDQLEKIIKPTGVTILHNQREKLQLNGTTFLLAGIADPAISNEASAVTVETELAKTLEGVNDQDFVVLLSHRPELFSIYAEHNIDLVLSGHAHGGQVRLPFVGGLVAPDQGFLPKYTAGKYEQDDTAMIVNRGLGNSIIPQRLFNTPEIVEITIKGKK</sequence>
<dbReference type="Gene3D" id="3.60.21.10">
    <property type="match status" value="1"/>
</dbReference>
<dbReference type="PANTHER" id="PTHR31302:SF31">
    <property type="entry name" value="PHOSPHODIESTERASE YAEI"/>
    <property type="match status" value="1"/>
</dbReference>
<organism evidence="4 5">
    <name type="scientific">Niallia taxi</name>
    <dbReference type="NCBI Taxonomy" id="2499688"/>
    <lineage>
        <taxon>Bacteria</taxon>
        <taxon>Bacillati</taxon>
        <taxon>Bacillota</taxon>
        <taxon>Bacilli</taxon>
        <taxon>Bacillales</taxon>
        <taxon>Bacillaceae</taxon>
        <taxon>Niallia</taxon>
    </lineage>
</organism>
<dbReference type="RefSeq" id="WP_127739049.1">
    <property type="nucleotide sequence ID" value="NZ_RZTZ01000005.1"/>
</dbReference>
<accession>A0A3S3SJU8</accession>
<dbReference type="EMBL" id="RZTZ01000005">
    <property type="protein sequence ID" value="RVT61592.1"/>
    <property type="molecule type" value="Genomic_DNA"/>
</dbReference>
<gene>
    <name evidence="4" type="ORF">EM808_15215</name>
</gene>
<keyword evidence="5" id="KW-1185">Reference proteome</keyword>
<dbReference type="InterPro" id="IPR029052">
    <property type="entry name" value="Metallo-depent_PP-like"/>
</dbReference>
<dbReference type="CDD" id="cd07385">
    <property type="entry name" value="MPP_YkuE_C"/>
    <property type="match status" value="1"/>
</dbReference>
<dbReference type="GO" id="GO:0008758">
    <property type="term" value="F:UDP-2,3-diacylglucosamine hydrolase activity"/>
    <property type="evidence" value="ECO:0007669"/>
    <property type="project" value="TreeGrafter"/>
</dbReference>
<feature type="domain" description="Calcineurin-like phosphoesterase" evidence="3">
    <location>
        <begin position="44"/>
        <end position="213"/>
    </location>
</feature>
<dbReference type="AlphaFoldDB" id="A0A3S3SJU8"/>
<dbReference type="Proteomes" id="UP000288024">
    <property type="component" value="Unassembled WGS sequence"/>
</dbReference>